<evidence type="ECO:0000313" key="1">
    <source>
        <dbReference type="EMBL" id="MBD2559680.1"/>
    </source>
</evidence>
<protein>
    <submittedName>
        <fullName evidence="1">Uncharacterized protein</fullName>
    </submittedName>
</protein>
<keyword evidence="2" id="KW-1185">Reference proteome</keyword>
<dbReference type="Gene3D" id="3.40.50.2300">
    <property type="match status" value="1"/>
</dbReference>
<dbReference type="SUPFAM" id="SSF53098">
    <property type="entry name" value="Ribonuclease H-like"/>
    <property type="match status" value="1"/>
</dbReference>
<sequence>MFWQSQVPIEDTPLLFGNGVISAQSKILTGLSRGGVYRRYYKFESLFVTKSISLKNLSDTQARAKVEEVVNELMEIKPEIVLAFLPQSDRNADEKEGGSLYHKVYDLLLSRQIASQMIYEDTLKNPDYYKNILNQVVPGILTKLGNLPFVLAEPV</sequence>
<dbReference type="RefSeq" id="WP_190890883.1">
    <property type="nucleotide sequence ID" value="NZ_JACJTE010000002.1"/>
</dbReference>
<dbReference type="EMBL" id="JACJTE010000002">
    <property type="protein sequence ID" value="MBD2559680.1"/>
    <property type="molecule type" value="Genomic_DNA"/>
</dbReference>
<dbReference type="Proteomes" id="UP000604661">
    <property type="component" value="Unassembled WGS sequence"/>
</dbReference>
<reference evidence="1 2" key="1">
    <citation type="journal article" date="2020" name="ISME J.">
        <title>Comparative genomics reveals insights into cyanobacterial evolution and habitat adaptation.</title>
        <authorList>
            <person name="Chen M.Y."/>
            <person name="Teng W.K."/>
            <person name="Zhao L."/>
            <person name="Hu C.X."/>
            <person name="Zhou Y.K."/>
            <person name="Han B.P."/>
            <person name="Song L.R."/>
            <person name="Shu W.S."/>
        </authorList>
    </citation>
    <scope>NUCLEOTIDE SEQUENCE [LARGE SCALE GENOMIC DNA]</scope>
    <source>
        <strain evidence="1 2">FACHB-391</strain>
    </source>
</reference>
<dbReference type="InterPro" id="IPR012337">
    <property type="entry name" value="RNaseH-like_sf"/>
</dbReference>
<organism evidence="1 2">
    <name type="scientific">Nostoc linckia FACHB-391</name>
    <dbReference type="NCBI Taxonomy" id="2692906"/>
    <lineage>
        <taxon>Bacteria</taxon>
        <taxon>Bacillati</taxon>
        <taxon>Cyanobacteriota</taxon>
        <taxon>Cyanophyceae</taxon>
        <taxon>Nostocales</taxon>
        <taxon>Nostocaceae</taxon>
        <taxon>Nostoc</taxon>
    </lineage>
</organism>
<evidence type="ECO:0000313" key="2">
    <source>
        <dbReference type="Proteomes" id="UP000604661"/>
    </source>
</evidence>
<comment type="caution">
    <text evidence="1">The sequence shown here is derived from an EMBL/GenBank/DDBJ whole genome shotgun (WGS) entry which is preliminary data.</text>
</comment>
<proteinExistence type="predicted"/>
<gene>
    <name evidence="1" type="ORF">H6G95_03405</name>
</gene>
<accession>A0ABR8EPM1</accession>
<name>A0ABR8EPM1_NOSLI</name>